<evidence type="ECO:0000313" key="15">
    <source>
        <dbReference type="Proteomes" id="UP000271849"/>
    </source>
</evidence>
<dbReference type="STRING" id="1921549.GCA_900128825_00333"/>
<accession>A0A3B1E2W3</accession>
<evidence type="ECO:0000256" key="11">
    <source>
        <dbReference type="RuleBase" id="RU000537"/>
    </source>
</evidence>
<keyword evidence="3 10" id="KW-0813">Transport</keyword>
<evidence type="ECO:0000256" key="10">
    <source>
        <dbReference type="HAMAP-Rule" id="MF_01465"/>
    </source>
</evidence>
<dbReference type="FunFam" id="1.10.3370.10:FF:000001">
    <property type="entry name" value="Preprotein translocase subunit SecY"/>
    <property type="match status" value="1"/>
</dbReference>
<dbReference type="PROSITE" id="PS00755">
    <property type="entry name" value="SECY_1"/>
    <property type="match status" value="1"/>
</dbReference>
<name>A0A3B1E2W3_9GAMM</name>
<dbReference type="GO" id="GO:0005886">
    <property type="term" value="C:plasma membrane"/>
    <property type="evidence" value="ECO:0007669"/>
    <property type="project" value="UniProtKB-SubCell"/>
</dbReference>
<feature type="transmembrane region" description="Helical" evidence="10">
    <location>
        <begin position="174"/>
        <end position="192"/>
    </location>
</feature>
<dbReference type="PIRSF" id="PIRSF004557">
    <property type="entry name" value="SecY"/>
    <property type="match status" value="1"/>
</dbReference>
<dbReference type="OrthoDB" id="9809248at2"/>
<dbReference type="PANTHER" id="PTHR10906">
    <property type="entry name" value="SECY/SEC61-ALPHA FAMILY MEMBER"/>
    <property type="match status" value="1"/>
</dbReference>
<feature type="transmembrane region" description="Helical" evidence="10">
    <location>
        <begin position="306"/>
        <end position="328"/>
    </location>
</feature>
<keyword evidence="7 10" id="KW-0811">Translocation</keyword>
<feature type="transmembrane region" description="Helical" evidence="10">
    <location>
        <begin position="142"/>
        <end position="162"/>
    </location>
</feature>
<dbReference type="InterPro" id="IPR023201">
    <property type="entry name" value="SecY_dom_sf"/>
</dbReference>
<dbReference type="GO" id="GO:0065002">
    <property type="term" value="P:intracellular protein transmembrane transport"/>
    <property type="evidence" value="ECO:0007669"/>
    <property type="project" value="UniProtKB-UniRule"/>
</dbReference>
<dbReference type="GO" id="GO:0006605">
    <property type="term" value="P:protein targeting"/>
    <property type="evidence" value="ECO:0007669"/>
    <property type="project" value="UniProtKB-UniRule"/>
</dbReference>
<dbReference type="RefSeq" id="WP_158349189.1">
    <property type="nucleotide sequence ID" value="NZ_LR025085.1"/>
</dbReference>
<feature type="transmembrane region" description="Helical" evidence="10">
    <location>
        <begin position="70"/>
        <end position="90"/>
    </location>
</feature>
<keyword evidence="6 10" id="KW-1133">Transmembrane helix</keyword>
<evidence type="ECO:0000256" key="6">
    <source>
        <dbReference type="ARBA" id="ARBA00022989"/>
    </source>
</evidence>
<evidence type="ECO:0000256" key="8">
    <source>
        <dbReference type="ARBA" id="ARBA00023136"/>
    </source>
</evidence>
<evidence type="ECO:0000256" key="9">
    <source>
        <dbReference type="ARBA" id="ARBA00039733"/>
    </source>
</evidence>
<protein>
    <recommendedName>
        <fullName evidence="9 10">Protein translocase subunit SecY</fullName>
    </recommendedName>
</protein>
<evidence type="ECO:0000313" key="14">
    <source>
        <dbReference type="EMBL" id="VAX76786.1"/>
    </source>
</evidence>
<dbReference type="HAMAP" id="MF_01465">
    <property type="entry name" value="SecY"/>
    <property type="match status" value="1"/>
</dbReference>
<evidence type="ECO:0000256" key="3">
    <source>
        <dbReference type="ARBA" id="ARBA00022448"/>
    </source>
</evidence>
<keyword evidence="10" id="KW-1003">Cell membrane</keyword>
<comment type="function">
    <text evidence="10 11">The central subunit of the protein translocation channel SecYEG. Consists of two halves formed by TMs 1-5 and 6-10. These two domains form a lateral gate at the front which open onto the bilayer between TMs 2 and 7, and are clamped together by SecE at the back. The channel is closed by both a pore ring composed of hydrophobic SecY resides and a short helix (helix 2A) on the extracellular side of the membrane which forms a plug. The plug probably moves laterally to allow the channel to open. The ring and the pore may move independently.</text>
</comment>
<sequence length="431" mass="49094">MSTLYNLQKRILFVLISIIIFRIGSFIPIPGINIKVLEQFFLSKSASLLSMFNIFSGGSLNRASIFTLGVMPYISASIIMQLLTLIFSHLSHLKNDGAAGKKRLNQYTKYMTLFLSFIQSTSVIVGLPFLPGMENIIVSTNFSFYAVSVISLVAGTIFLMWLGEFITEKGLGNGISLIIFSGIISHLPSSFIQTLSLMKSRNFHFLHILLIFLVMFFVIFMVVFIESSQRRIVVCYARRQHGRRMHSSYNSYLPLKLNMAGVTPVIFSSSLILFPSIIMTYCHHFFNDWIYLEKIFNFFECNYGIYLLINALLIIFFCFFYTNVMFNVSDTAINLKKSGAFLPGIRPGIRTAEYIQAIVFKLTIVGSIYTVLICLVPDLMHFLLEAPFYFGGTSLLIVVVVLMEFITHVQTLMMSTQYRQVLKKSNLYLKN</sequence>
<feature type="transmembrane region" description="Helical" evidence="10">
    <location>
        <begin position="110"/>
        <end position="130"/>
    </location>
</feature>
<dbReference type="InterPro" id="IPR002208">
    <property type="entry name" value="SecY/SEC61-alpha"/>
</dbReference>
<evidence type="ECO:0000256" key="13">
    <source>
        <dbReference type="RuleBase" id="RU004349"/>
    </source>
</evidence>
<evidence type="ECO:0000256" key="2">
    <source>
        <dbReference type="ARBA" id="ARBA00005751"/>
    </source>
</evidence>
<dbReference type="InterPro" id="IPR026593">
    <property type="entry name" value="SecY"/>
</dbReference>
<gene>
    <name evidence="10 14" type="primary">secY</name>
    <name evidence="14" type="ORF">BUCINSTRO3249_0332</name>
</gene>
<reference evidence="15" key="1">
    <citation type="submission" date="2018-09" db="EMBL/GenBank/DDBJ databases">
        <authorList>
            <person name="Manzano-Marin A."/>
            <person name="Manzano-Marin A."/>
        </authorList>
    </citation>
    <scope>NUCLEOTIDE SEQUENCE [LARGE SCALE GENOMIC DNA]</scope>
    <source>
        <strain evidence="15">BuCistrobi</strain>
    </source>
</reference>
<dbReference type="AlphaFoldDB" id="A0A3B1E2W3"/>
<dbReference type="EMBL" id="LR025085">
    <property type="protein sequence ID" value="VAX76786.1"/>
    <property type="molecule type" value="Genomic_DNA"/>
</dbReference>
<evidence type="ECO:0000256" key="12">
    <source>
        <dbReference type="RuleBase" id="RU003484"/>
    </source>
</evidence>
<keyword evidence="5 10" id="KW-0653">Protein transport</keyword>
<evidence type="ECO:0000256" key="5">
    <source>
        <dbReference type="ARBA" id="ARBA00022927"/>
    </source>
</evidence>
<proteinExistence type="inferred from homology"/>
<feature type="transmembrane region" description="Helical" evidence="10">
    <location>
        <begin position="358"/>
        <end position="380"/>
    </location>
</feature>
<dbReference type="PROSITE" id="PS00756">
    <property type="entry name" value="SECY_2"/>
    <property type="match status" value="1"/>
</dbReference>
<dbReference type="SUPFAM" id="SSF103491">
    <property type="entry name" value="Preprotein translocase SecY subunit"/>
    <property type="match status" value="1"/>
</dbReference>
<dbReference type="GO" id="GO:0043952">
    <property type="term" value="P:protein transport by the Sec complex"/>
    <property type="evidence" value="ECO:0007669"/>
    <property type="project" value="UniProtKB-UniRule"/>
</dbReference>
<dbReference type="NCBIfam" id="TIGR00967">
    <property type="entry name" value="3a0501s007"/>
    <property type="match status" value="1"/>
</dbReference>
<feature type="transmembrane region" description="Helical" evidence="10">
    <location>
        <begin position="265"/>
        <end position="286"/>
    </location>
</feature>
<keyword evidence="8 10" id="KW-0472">Membrane</keyword>
<evidence type="ECO:0000256" key="1">
    <source>
        <dbReference type="ARBA" id="ARBA00004141"/>
    </source>
</evidence>
<feature type="transmembrane region" description="Helical" evidence="10">
    <location>
        <begin position="386"/>
        <end position="406"/>
    </location>
</feature>
<dbReference type="PRINTS" id="PR00303">
    <property type="entry name" value="SECYTRNLCASE"/>
</dbReference>
<dbReference type="InterPro" id="IPR030659">
    <property type="entry name" value="SecY_CS"/>
</dbReference>
<keyword evidence="4 10" id="KW-0812">Transmembrane</keyword>
<dbReference type="Gene3D" id="1.10.3370.10">
    <property type="entry name" value="SecY subunit domain"/>
    <property type="match status" value="1"/>
</dbReference>
<organism evidence="14 15">
    <name type="scientific">Buchnera aphidicola</name>
    <name type="common">Cinara strobi</name>
    <dbReference type="NCBI Taxonomy" id="1921549"/>
    <lineage>
        <taxon>Bacteria</taxon>
        <taxon>Pseudomonadati</taxon>
        <taxon>Pseudomonadota</taxon>
        <taxon>Gammaproteobacteria</taxon>
        <taxon>Enterobacterales</taxon>
        <taxon>Erwiniaceae</taxon>
        <taxon>Buchnera</taxon>
    </lineage>
</organism>
<feature type="transmembrane region" description="Helical" evidence="10">
    <location>
        <begin position="204"/>
        <end position="225"/>
    </location>
</feature>
<comment type="similarity">
    <text evidence="2 10 13">Belongs to the SecY/SEC61-alpha family.</text>
</comment>
<dbReference type="Proteomes" id="UP000271849">
    <property type="component" value="Chromosome"/>
</dbReference>
<evidence type="ECO:0000256" key="4">
    <source>
        <dbReference type="ARBA" id="ARBA00022692"/>
    </source>
</evidence>
<comment type="subunit">
    <text evidence="10">Component of the Sec protein translocase complex. Heterotrimer consisting of SecY, SecE and SecG subunits. The heterotrimers can form oligomers, although 1 heterotrimer is thought to be able to translocate proteins. Interacts with the ribosome. Interacts with SecDF, and other proteins may be involved. Interacts with SecA.</text>
</comment>
<feature type="transmembrane region" description="Helical" evidence="10">
    <location>
        <begin position="12"/>
        <end position="32"/>
    </location>
</feature>
<comment type="subcellular location">
    <subcellularLocation>
        <location evidence="10">Cell membrane</location>
        <topology evidence="10">Multi-pass membrane protein</topology>
    </subcellularLocation>
    <subcellularLocation>
        <location evidence="1 12">Membrane</location>
        <topology evidence="1 12">Multi-pass membrane protein</topology>
    </subcellularLocation>
</comment>
<dbReference type="Pfam" id="PF00344">
    <property type="entry name" value="SecY"/>
    <property type="match status" value="1"/>
</dbReference>
<evidence type="ECO:0000256" key="7">
    <source>
        <dbReference type="ARBA" id="ARBA00023010"/>
    </source>
</evidence>